<proteinExistence type="predicted"/>
<keyword evidence="6 7" id="KW-0472">Membrane</keyword>
<feature type="transmembrane region" description="Helical" evidence="7">
    <location>
        <begin position="186"/>
        <end position="207"/>
    </location>
</feature>
<feature type="transmembrane region" description="Helical" evidence="7">
    <location>
        <begin position="302"/>
        <end position="321"/>
    </location>
</feature>
<feature type="transmembrane region" description="Helical" evidence="7">
    <location>
        <begin position="269"/>
        <end position="290"/>
    </location>
</feature>
<keyword evidence="2" id="KW-0813">Transport</keyword>
<dbReference type="PROSITE" id="PS50850">
    <property type="entry name" value="MFS"/>
    <property type="match status" value="1"/>
</dbReference>
<evidence type="ECO:0000256" key="6">
    <source>
        <dbReference type="ARBA" id="ARBA00023136"/>
    </source>
</evidence>
<keyword evidence="3" id="KW-1003">Cell membrane</keyword>
<comment type="subcellular location">
    <subcellularLocation>
        <location evidence="1">Cell membrane</location>
        <topology evidence="1">Multi-pass membrane protein</topology>
    </subcellularLocation>
</comment>
<feature type="domain" description="Major facilitator superfamily (MFS) profile" evidence="8">
    <location>
        <begin position="14"/>
        <end position="418"/>
    </location>
</feature>
<dbReference type="Pfam" id="PF07690">
    <property type="entry name" value="MFS_1"/>
    <property type="match status" value="1"/>
</dbReference>
<dbReference type="EMBL" id="RBXO01000001">
    <property type="protein sequence ID" value="RKT53811.1"/>
    <property type="molecule type" value="Genomic_DNA"/>
</dbReference>
<dbReference type="InterPro" id="IPR036259">
    <property type="entry name" value="MFS_trans_sf"/>
</dbReference>
<feature type="transmembrane region" description="Helical" evidence="7">
    <location>
        <begin position="396"/>
        <end position="414"/>
    </location>
</feature>
<keyword evidence="4 7" id="KW-0812">Transmembrane</keyword>
<dbReference type="InterPro" id="IPR020846">
    <property type="entry name" value="MFS_dom"/>
</dbReference>
<evidence type="ECO:0000259" key="8">
    <source>
        <dbReference type="PROSITE" id="PS50850"/>
    </source>
</evidence>
<evidence type="ECO:0000313" key="9">
    <source>
        <dbReference type="EMBL" id="RKT53811.1"/>
    </source>
</evidence>
<feature type="transmembrane region" description="Helical" evidence="7">
    <location>
        <begin position="114"/>
        <end position="141"/>
    </location>
</feature>
<keyword evidence="10" id="KW-1185">Reference proteome</keyword>
<evidence type="ECO:0000256" key="3">
    <source>
        <dbReference type="ARBA" id="ARBA00022475"/>
    </source>
</evidence>
<feature type="transmembrane region" description="Helical" evidence="7">
    <location>
        <begin position="53"/>
        <end position="75"/>
    </location>
</feature>
<feature type="transmembrane region" description="Helical" evidence="7">
    <location>
        <begin position="240"/>
        <end position="263"/>
    </location>
</feature>
<feature type="transmembrane region" description="Helical" evidence="7">
    <location>
        <begin position="327"/>
        <end position="352"/>
    </location>
</feature>
<dbReference type="Gene3D" id="1.20.1250.20">
    <property type="entry name" value="MFS general substrate transporter like domains"/>
    <property type="match status" value="1"/>
</dbReference>
<dbReference type="SUPFAM" id="SSF103473">
    <property type="entry name" value="MFS general substrate transporter"/>
    <property type="match status" value="1"/>
</dbReference>
<dbReference type="PANTHER" id="PTHR43045:SF1">
    <property type="entry name" value="SHIKIMATE TRANSPORTER"/>
    <property type="match status" value="1"/>
</dbReference>
<evidence type="ECO:0000256" key="5">
    <source>
        <dbReference type="ARBA" id="ARBA00022989"/>
    </source>
</evidence>
<sequence>MSDKSVDPRYVRRVLFTSMVGSAVEWYDFYLYSTASALVLGPLFFPADSASAQALAVFATYAAGFAARPLGGLLAGHFGDRVGRKSMLVLTLSVMGVATFLVGLLPTYRDIGVLAPVLLVVLRVLQGIGIGGEWGGAMLLAIENAPGHKRGWYSSWPLVGFPLGLMASTLTFFLLSGLPRDQFLAWGWRLPFLGSAVLVGIAIYVRLGILETRDFRAVQENRGVARVPVLDAVRTRPVHVLTGALAALGVGSVVSLYTVYLLSTSRAHYGTALVGLVLGAAAECVSVPLYAKLADRVGRKRVMVFGYAVTAATAVPAVLWLGSGDLLVVGTILVVAMGVGHGAAYGNLGAFLAEQFPARVRFSALAVTYQLGATISSFLPLAASALAGGVHATREVVVLFVVIEVVAVAAVLVTPRRPWTTGEPAPPGSLTTTNHARPS</sequence>
<evidence type="ECO:0000313" key="10">
    <source>
        <dbReference type="Proteomes" id="UP000282084"/>
    </source>
</evidence>
<protein>
    <submittedName>
        <fullName evidence="9">MHS family shikimate/dehydroshikimate transporter-like MFS transporter</fullName>
    </submittedName>
</protein>
<accession>A0A495VWM5</accession>
<dbReference type="GO" id="GO:0022857">
    <property type="term" value="F:transmembrane transporter activity"/>
    <property type="evidence" value="ECO:0007669"/>
    <property type="project" value="InterPro"/>
</dbReference>
<dbReference type="RefSeq" id="WP_211346977.1">
    <property type="nucleotide sequence ID" value="NZ_RBXO01000001.1"/>
</dbReference>
<dbReference type="PROSITE" id="PS00217">
    <property type="entry name" value="SUGAR_TRANSPORT_2"/>
    <property type="match status" value="1"/>
</dbReference>
<comment type="caution">
    <text evidence="9">The sequence shown here is derived from an EMBL/GenBank/DDBJ whole genome shotgun (WGS) entry which is preliminary data.</text>
</comment>
<evidence type="ECO:0000256" key="4">
    <source>
        <dbReference type="ARBA" id="ARBA00022692"/>
    </source>
</evidence>
<evidence type="ECO:0000256" key="2">
    <source>
        <dbReference type="ARBA" id="ARBA00022448"/>
    </source>
</evidence>
<reference evidence="9 10" key="1">
    <citation type="submission" date="2018-10" db="EMBL/GenBank/DDBJ databases">
        <title>Sequencing the genomes of 1000 actinobacteria strains.</title>
        <authorList>
            <person name="Klenk H.-P."/>
        </authorList>
    </citation>
    <scope>NUCLEOTIDE SEQUENCE [LARGE SCALE GENOMIC DNA]</scope>
    <source>
        <strain evidence="9 10">DSM 43800</strain>
    </source>
</reference>
<dbReference type="Proteomes" id="UP000282084">
    <property type="component" value="Unassembled WGS sequence"/>
</dbReference>
<dbReference type="InterPro" id="IPR005829">
    <property type="entry name" value="Sugar_transporter_CS"/>
</dbReference>
<feature type="transmembrane region" description="Helical" evidence="7">
    <location>
        <begin position="29"/>
        <end position="47"/>
    </location>
</feature>
<feature type="transmembrane region" description="Helical" evidence="7">
    <location>
        <begin position="153"/>
        <end position="174"/>
    </location>
</feature>
<feature type="transmembrane region" description="Helical" evidence="7">
    <location>
        <begin position="364"/>
        <end position="390"/>
    </location>
</feature>
<dbReference type="InterPro" id="IPR011701">
    <property type="entry name" value="MFS"/>
</dbReference>
<keyword evidence="5 7" id="KW-1133">Transmembrane helix</keyword>
<name>A0A495VWM5_9PSEU</name>
<dbReference type="AlphaFoldDB" id="A0A495VWM5"/>
<gene>
    <name evidence="9" type="ORF">C8E97_2393</name>
</gene>
<feature type="transmembrane region" description="Helical" evidence="7">
    <location>
        <begin position="87"/>
        <end position="108"/>
    </location>
</feature>
<organism evidence="9 10">
    <name type="scientific">Saccharothrix australiensis</name>
    <dbReference type="NCBI Taxonomy" id="2072"/>
    <lineage>
        <taxon>Bacteria</taxon>
        <taxon>Bacillati</taxon>
        <taxon>Actinomycetota</taxon>
        <taxon>Actinomycetes</taxon>
        <taxon>Pseudonocardiales</taxon>
        <taxon>Pseudonocardiaceae</taxon>
        <taxon>Saccharothrix</taxon>
    </lineage>
</organism>
<dbReference type="PANTHER" id="PTHR43045">
    <property type="entry name" value="SHIKIMATE TRANSPORTER"/>
    <property type="match status" value="1"/>
</dbReference>
<evidence type="ECO:0000256" key="1">
    <source>
        <dbReference type="ARBA" id="ARBA00004651"/>
    </source>
</evidence>
<dbReference type="GO" id="GO:0005886">
    <property type="term" value="C:plasma membrane"/>
    <property type="evidence" value="ECO:0007669"/>
    <property type="project" value="UniProtKB-SubCell"/>
</dbReference>
<evidence type="ECO:0000256" key="7">
    <source>
        <dbReference type="SAM" id="Phobius"/>
    </source>
</evidence>